<feature type="transmembrane region" description="Helical" evidence="2">
    <location>
        <begin position="46"/>
        <end position="66"/>
    </location>
</feature>
<gene>
    <name evidence="3" type="ORF">GCM10011579_070270</name>
</gene>
<feature type="compositionally biased region" description="Low complexity" evidence="1">
    <location>
        <begin position="103"/>
        <end position="114"/>
    </location>
</feature>
<keyword evidence="4" id="KW-1185">Reference proteome</keyword>
<organism evidence="3 4">
    <name type="scientific">Streptomyces albiflavescens</name>
    <dbReference type="NCBI Taxonomy" id="1623582"/>
    <lineage>
        <taxon>Bacteria</taxon>
        <taxon>Bacillati</taxon>
        <taxon>Actinomycetota</taxon>
        <taxon>Actinomycetes</taxon>
        <taxon>Kitasatosporales</taxon>
        <taxon>Streptomycetaceae</taxon>
        <taxon>Streptomyces</taxon>
    </lineage>
</organism>
<keyword evidence="2" id="KW-1133">Transmembrane helix</keyword>
<dbReference type="Proteomes" id="UP000600365">
    <property type="component" value="Unassembled WGS sequence"/>
</dbReference>
<evidence type="ECO:0000256" key="1">
    <source>
        <dbReference type="SAM" id="MobiDB-lite"/>
    </source>
</evidence>
<evidence type="ECO:0000313" key="4">
    <source>
        <dbReference type="Proteomes" id="UP000600365"/>
    </source>
</evidence>
<comment type="caution">
    <text evidence="3">The sequence shown here is derived from an EMBL/GenBank/DDBJ whole genome shotgun (WGS) entry which is preliminary data.</text>
</comment>
<protein>
    <submittedName>
        <fullName evidence="3">Uncharacterized protein</fullName>
    </submittedName>
</protein>
<dbReference type="EMBL" id="BMMM01000015">
    <property type="protein sequence ID" value="GGN82523.1"/>
    <property type="molecule type" value="Genomic_DNA"/>
</dbReference>
<feature type="region of interest" description="Disordered" evidence="1">
    <location>
        <begin position="90"/>
        <end position="114"/>
    </location>
</feature>
<evidence type="ECO:0000313" key="3">
    <source>
        <dbReference type="EMBL" id="GGN82523.1"/>
    </source>
</evidence>
<accession>A0A917YB43</accession>
<name>A0A917YB43_9ACTN</name>
<evidence type="ECO:0000256" key="2">
    <source>
        <dbReference type="SAM" id="Phobius"/>
    </source>
</evidence>
<feature type="transmembrane region" description="Helical" evidence="2">
    <location>
        <begin position="72"/>
        <end position="92"/>
    </location>
</feature>
<keyword evidence="2" id="KW-0472">Membrane</keyword>
<dbReference type="AlphaFoldDB" id="A0A917YB43"/>
<proteinExistence type="predicted"/>
<feature type="transmembrane region" description="Helical" evidence="2">
    <location>
        <begin position="6"/>
        <end position="26"/>
    </location>
</feature>
<reference evidence="3 4" key="1">
    <citation type="journal article" date="2014" name="Int. J. Syst. Evol. Microbiol.">
        <title>Complete genome sequence of Corynebacterium casei LMG S-19264T (=DSM 44701T), isolated from a smear-ripened cheese.</title>
        <authorList>
            <consortium name="US DOE Joint Genome Institute (JGI-PGF)"/>
            <person name="Walter F."/>
            <person name="Albersmeier A."/>
            <person name="Kalinowski J."/>
            <person name="Ruckert C."/>
        </authorList>
    </citation>
    <scope>NUCLEOTIDE SEQUENCE [LARGE SCALE GENOMIC DNA]</scope>
    <source>
        <strain evidence="3 4">CGMCC 4.7111</strain>
    </source>
</reference>
<sequence length="114" mass="11433">MAGDWHFALGLAEGVVLGLAAAVGIAAVRGGRIPGWERRPVVRRRLWGQGVLVMTGSLALPAVALSALGPGALQFTVTLVGGAGTITGGALMQRASRDRRRPGGPASGPTSPAS</sequence>
<keyword evidence="2" id="KW-0812">Transmembrane</keyword>